<dbReference type="Proteomes" id="UP000799421">
    <property type="component" value="Unassembled WGS sequence"/>
</dbReference>
<organism evidence="1 2">
    <name type="scientific">Piedraia hortae CBS 480.64</name>
    <dbReference type="NCBI Taxonomy" id="1314780"/>
    <lineage>
        <taxon>Eukaryota</taxon>
        <taxon>Fungi</taxon>
        <taxon>Dikarya</taxon>
        <taxon>Ascomycota</taxon>
        <taxon>Pezizomycotina</taxon>
        <taxon>Dothideomycetes</taxon>
        <taxon>Dothideomycetidae</taxon>
        <taxon>Capnodiales</taxon>
        <taxon>Piedraiaceae</taxon>
        <taxon>Piedraia</taxon>
    </lineage>
</organism>
<dbReference type="AlphaFoldDB" id="A0A6A7C4P9"/>
<evidence type="ECO:0000313" key="2">
    <source>
        <dbReference type="Proteomes" id="UP000799421"/>
    </source>
</evidence>
<evidence type="ECO:0000313" key="1">
    <source>
        <dbReference type="EMBL" id="KAF2861688.1"/>
    </source>
</evidence>
<keyword evidence="2" id="KW-1185">Reference proteome</keyword>
<gene>
    <name evidence="1" type="ORF">K470DRAFT_214360</name>
</gene>
<feature type="non-terminal residue" evidence="1">
    <location>
        <position position="1"/>
    </location>
</feature>
<accession>A0A6A7C4P9</accession>
<name>A0A6A7C4P9_9PEZI</name>
<sequence length="93" mass="10417">ERAKAKELFGTFDAPTELAQSIIAVRSNNPLQAAQPIDTGSKKQKLKLSETEKKRFEDLLRKASSMSEIERLEKMINEGRLPPGVADNEMDET</sequence>
<dbReference type="EMBL" id="MU005970">
    <property type="protein sequence ID" value="KAF2861688.1"/>
    <property type="molecule type" value="Genomic_DNA"/>
</dbReference>
<proteinExistence type="predicted"/>
<protein>
    <submittedName>
        <fullName evidence="1">Uncharacterized protein</fullName>
    </submittedName>
</protein>
<dbReference type="OrthoDB" id="433501at2759"/>
<reference evidence="1" key="1">
    <citation type="journal article" date="2020" name="Stud. Mycol.">
        <title>101 Dothideomycetes genomes: a test case for predicting lifestyles and emergence of pathogens.</title>
        <authorList>
            <person name="Haridas S."/>
            <person name="Albert R."/>
            <person name="Binder M."/>
            <person name="Bloem J."/>
            <person name="Labutti K."/>
            <person name="Salamov A."/>
            <person name="Andreopoulos B."/>
            <person name="Baker S."/>
            <person name="Barry K."/>
            <person name="Bills G."/>
            <person name="Bluhm B."/>
            <person name="Cannon C."/>
            <person name="Castanera R."/>
            <person name="Culley D."/>
            <person name="Daum C."/>
            <person name="Ezra D."/>
            <person name="Gonzalez J."/>
            <person name="Henrissat B."/>
            <person name="Kuo A."/>
            <person name="Liang C."/>
            <person name="Lipzen A."/>
            <person name="Lutzoni F."/>
            <person name="Magnuson J."/>
            <person name="Mondo S."/>
            <person name="Nolan M."/>
            <person name="Ohm R."/>
            <person name="Pangilinan J."/>
            <person name="Park H.-J."/>
            <person name="Ramirez L."/>
            <person name="Alfaro M."/>
            <person name="Sun H."/>
            <person name="Tritt A."/>
            <person name="Yoshinaga Y."/>
            <person name="Zwiers L.-H."/>
            <person name="Turgeon B."/>
            <person name="Goodwin S."/>
            <person name="Spatafora J."/>
            <person name="Crous P."/>
            <person name="Grigoriev I."/>
        </authorList>
    </citation>
    <scope>NUCLEOTIDE SEQUENCE</scope>
    <source>
        <strain evidence="1">CBS 480.64</strain>
    </source>
</reference>